<sequence length="1381" mass="155169">MSVTTYDSSFSYRQDQVARLGERARPETTEEDRRRFQQSPFMQRMREIDEKAWQQFSERDKKRAQSDPSFKPKDSDFEAPKTFKYDKTVNYYKTLGVDEYATNDEVKKAYRKLSLNYHPDKQTGKTQEEKDEAATIFMEIKNAYKLLSDDPTRRQYDFERDRDVVSAQSHGKKPQDKNGFDAGEALQRMLQKAKENKKLPSEIITVPVHCRIEKFVFGGQKTLKRTRLVKDRSYGGYKEELKTFRLDLPSGAEQPWAVEFRRQGDQHEGREADTIRFLFSSKPHLFLERDGQDLKLRETVHLGPSLRKEAFLSTSIPAFAGRQIFIWGRNPFFGCNGEEGNILLHLHGLGVGNGALNLSLKLALGSKVATQHHIEPAPPPGRRDFLQRFGLGPKGGFQISAARSGLPSGHGSMLHELLERRQRRRELNEKFMAEIELRPVGESIRLFTKPPSSLTFLTSSLGLFAVSLDCPACGKKQAASDWDRLKARLNTILQATAFLLLPQARLVMPPSLLPRSVYDDRIALSRPDRSMPWKIIGDQAFKEGSYWIACAAYAKRLEELRVRLPTDAGLEDAEENKEEEDVDLGERRGPDLVPEAAKVLSNRAACLVKVGDFAAAVSHARRASKLAPRWARAWSRLGQAAWNLGESFRQEAADAYAKSVEMDPLISAVLALQEAVRQLHGPNPNAAHAVKEKGNEAIRGGELGLAVALYTQAIAQLPPLVTADIERSDKPDEHALLRGVLFTNRSSAFCRIRNWDAAVADGKEAIAAQPGLSSAHSQLGVALLGSGFHQEAYIQFAKGVHLNSDHKPSIKGRNICLKEMVVWKSASATARYKKRFWLDLRRTPGTTRVFALSDLHFDQKYNEDWAHGIDDLAFLDDVLIVAGNVADTKVGVMRALTTLKSKFRGVFYTFGNHEMQIMASEFARYPDSLTKMNEIFTACDELGIDVFPAPVCEGVLVMPLLSWCSAEFDQEDPFPDPNAKFNSRCTWPMDADVQLWKYMMKLNEQFLDIRGFDTVITFSHFLPRQGLPFDKTRKNAIKAVGCDMIDEQARAVKSKLHVYGHGRVRYAQMHAGVRYVSAPIGFEADWPKDHAPRLMMVHNGRSLCMQEWGTDDEPPLGYTKRLLHVVVFKMPALREAEMRKFQNMLQKFVNFPGILCSFDRIGSRGLDKDSLSKDAWPDIMQCSQDMSHVLTVVADSTDALKAVLTSEAYCREWSASLAPHARKIVSFTSPLGLDLVHAKKRDPMLVMHGLQLKEVKEDSDEYGKMMKAIEAISKLPGIDGKIAVSLQPLGSGRYSHEDLLEQLDVKESRAAGITHCFAVLVDEPASYKMLAQSKTYGKWKASYEPYLAGKVLAFCMPVDIAATASAPKDVPKTKQTNGVKK</sequence>
<dbReference type="InterPro" id="IPR019734">
    <property type="entry name" value="TPR_rpt"/>
</dbReference>
<evidence type="ECO:0000313" key="3">
    <source>
        <dbReference type="EMBL" id="CAI4018199.1"/>
    </source>
</evidence>
<dbReference type="InterPro" id="IPR001623">
    <property type="entry name" value="DnaJ_domain"/>
</dbReference>
<dbReference type="Gene3D" id="1.10.287.110">
    <property type="entry name" value="DnaJ domain"/>
    <property type="match status" value="1"/>
</dbReference>
<feature type="domain" description="J" evidence="2">
    <location>
        <begin position="90"/>
        <end position="160"/>
    </location>
</feature>
<feature type="region of interest" description="Disordered" evidence="1">
    <location>
        <begin position="17"/>
        <end position="77"/>
    </location>
</feature>
<dbReference type="Proteomes" id="UP001152797">
    <property type="component" value="Unassembled WGS sequence"/>
</dbReference>
<dbReference type="InterPro" id="IPR052963">
    <property type="entry name" value="Pantetheine_PDE"/>
</dbReference>
<dbReference type="Pfam" id="PF00226">
    <property type="entry name" value="DnaJ"/>
    <property type="match status" value="1"/>
</dbReference>
<dbReference type="EMBL" id="CAMXCT010006681">
    <property type="protein sequence ID" value="CAI4018199.1"/>
    <property type="molecule type" value="Genomic_DNA"/>
</dbReference>
<feature type="compositionally biased region" description="Basic and acidic residues" evidence="1">
    <location>
        <begin position="44"/>
        <end position="77"/>
    </location>
</feature>
<feature type="compositionally biased region" description="Basic and acidic residues" evidence="1">
    <location>
        <begin position="20"/>
        <end position="35"/>
    </location>
</feature>
<evidence type="ECO:0000313" key="6">
    <source>
        <dbReference type="Proteomes" id="UP001152797"/>
    </source>
</evidence>
<dbReference type="SMART" id="SM00028">
    <property type="entry name" value="TPR"/>
    <property type="match status" value="5"/>
</dbReference>
<keyword evidence="6" id="KW-1185">Reference proteome</keyword>
<accession>A0A9P1GNL3</accession>
<evidence type="ECO:0000313" key="5">
    <source>
        <dbReference type="EMBL" id="CAL4805511.1"/>
    </source>
</evidence>
<dbReference type="InterPro" id="IPR029052">
    <property type="entry name" value="Metallo-depent_PP-like"/>
</dbReference>
<evidence type="ECO:0000256" key="1">
    <source>
        <dbReference type="SAM" id="MobiDB-lite"/>
    </source>
</evidence>
<dbReference type="InterPro" id="IPR002939">
    <property type="entry name" value="DnaJ_C"/>
</dbReference>
<dbReference type="CDD" id="cd00838">
    <property type="entry name" value="MPP_superfamily"/>
    <property type="match status" value="1"/>
</dbReference>
<organism evidence="3">
    <name type="scientific">Cladocopium goreaui</name>
    <dbReference type="NCBI Taxonomy" id="2562237"/>
    <lineage>
        <taxon>Eukaryota</taxon>
        <taxon>Sar</taxon>
        <taxon>Alveolata</taxon>
        <taxon>Dinophyceae</taxon>
        <taxon>Suessiales</taxon>
        <taxon>Symbiodiniaceae</taxon>
        <taxon>Cladocopium</taxon>
    </lineage>
</organism>
<dbReference type="PROSITE" id="PS50076">
    <property type="entry name" value="DNAJ_2"/>
    <property type="match status" value="1"/>
</dbReference>
<dbReference type="EMBL" id="CAMXCT020006681">
    <property type="protein sequence ID" value="CAL1171574.1"/>
    <property type="molecule type" value="Genomic_DNA"/>
</dbReference>
<dbReference type="SUPFAM" id="SSF56300">
    <property type="entry name" value="Metallo-dependent phosphatases"/>
    <property type="match status" value="1"/>
</dbReference>
<evidence type="ECO:0000313" key="4">
    <source>
        <dbReference type="EMBL" id="CAL1171574.1"/>
    </source>
</evidence>
<name>A0A9P1GNL3_9DINO</name>
<dbReference type="Pfam" id="PF01556">
    <property type="entry name" value="DnaJ_C"/>
    <property type="match status" value="1"/>
</dbReference>
<reference evidence="3" key="1">
    <citation type="submission" date="2022-10" db="EMBL/GenBank/DDBJ databases">
        <authorList>
            <person name="Chen Y."/>
            <person name="Dougan E. K."/>
            <person name="Chan C."/>
            <person name="Rhodes N."/>
            <person name="Thang M."/>
        </authorList>
    </citation>
    <scope>NUCLEOTIDE SEQUENCE</scope>
</reference>
<dbReference type="PANTHER" id="PTHR36492:SF2">
    <property type="entry name" value="[ACYL-CARRIER-PROTEIN] PHOSPHODIESTERASE PPTH"/>
    <property type="match status" value="1"/>
</dbReference>
<comment type="caution">
    <text evidence="3">The sequence shown here is derived from an EMBL/GenBank/DDBJ whole genome shotgun (WGS) entry which is preliminary data.</text>
</comment>
<dbReference type="SMART" id="SM00271">
    <property type="entry name" value="DnaJ"/>
    <property type="match status" value="1"/>
</dbReference>
<dbReference type="CDD" id="cd06257">
    <property type="entry name" value="DnaJ"/>
    <property type="match status" value="1"/>
</dbReference>
<dbReference type="OrthoDB" id="66964at2759"/>
<dbReference type="PRINTS" id="PR00625">
    <property type="entry name" value="JDOMAIN"/>
</dbReference>
<dbReference type="SUPFAM" id="SSF48452">
    <property type="entry name" value="TPR-like"/>
    <property type="match status" value="1"/>
</dbReference>
<dbReference type="PANTHER" id="PTHR36492">
    <property type="match status" value="1"/>
</dbReference>
<dbReference type="EMBL" id="CAMXCT030006681">
    <property type="protein sequence ID" value="CAL4805511.1"/>
    <property type="molecule type" value="Genomic_DNA"/>
</dbReference>
<dbReference type="InterPro" id="IPR036869">
    <property type="entry name" value="J_dom_sf"/>
</dbReference>
<reference evidence="4" key="2">
    <citation type="submission" date="2024-04" db="EMBL/GenBank/DDBJ databases">
        <authorList>
            <person name="Chen Y."/>
            <person name="Shah S."/>
            <person name="Dougan E. K."/>
            <person name="Thang M."/>
            <person name="Chan C."/>
        </authorList>
    </citation>
    <scope>NUCLEOTIDE SEQUENCE [LARGE SCALE GENOMIC DNA]</scope>
</reference>
<dbReference type="SUPFAM" id="SSF46565">
    <property type="entry name" value="Chaperone J-domain"/>
    <property type="match status" value="1"/>
</dbReference>
<dbReference type="Gene3D" id="1.25.40.10">
    <property type="entry name" value="Tetratricopeptide repeat domain"/>
    <property type="match status" value="2"/>
</dbReference>
<dbReference type="Gene3D" id="2.60.260.20">
    <property type="entry name" value="Urease metallochaperone UreE, N-terminal domain"/>
    <property type="match status" value="1"/>
</dbReference>
<gene>
    <name evidence="3" type="ORF">C1SCF055_LOCUS42791</name>
</gene>
<proteinExistence type="predicted"/>
<protein>
    <submittedName>
        <fullName evidence="5">Chaperone protein DnaJ</fullName>
    </submittedName>
</protein>
<dbReference type="InterPro" id="IPR011990">
    <property type="entry name" value="TPR-like_helical_dom_sf"/>
</dbReference>
<evidence type="ECO:0000259" key="2">
    <source>
        <dbReference type="PROSITE" id="PS50076"/>
    </source>
</evidence>